<dbReference type="Pfam" id="PF04939">
    <property type="entry name" value="RRS1"/>
    <property type="match status" value="1"/>
</dbReference>
<evidence type="ECO:0000313" key="6">
    <source>
        <dbReference type="EMBL" id="KAG6403768.1"/>
    </source>
</evidence>
<reference evidence="6" key="1">
    <citation type="submission" date="2018-01" db="EMBL/GenBank/DDBJ databases">
        <authorList>
            <person name="Mao J.F."/>
        </authorList>
    </citation>
    <scope>NUCLEOTIDE SEQUENCE</scope>
    <source>
        <strain evidence="6">Huo1</strain>
        <tissue evidence="6">Leaf</tissue>
    </source>
</reference>
<dbReference type="InterPro" id="IPR007023">
    <property type="entry name" value="Ribosom_reg"/>
</dbReference>
<evidence type="ECO:0000256" key="1">
    <source>
        <dbReference type="ARBA" id="ARBA00004123"/>
    </source>
</evidence>
<comment type="subcellular location">
    <subcellularLocation>
        <location evidence="1 5">Nucleus</location>
    </subcellularLocation>
</comment>
<proteinExistence type="inferred from homology"/>
<organism evidence="6">
    <name type="scientific">Salvia splendens</name>
    <name type="common">Scarlet sage</name>
    <dbReference type="NCBI Taxonomy" id="180675"/>
    <lineage>
        <taxon>Eukaryota</taxon>
        <taxon>Viridiplantae</taxon>
        <taxon>Streptophyta</taxon>
        <taxon>Embryophyta</taxon>
        <taxon>Tracheophyta</taxon>
        <taxon>Spermatophyta</taxon>
        <taxon>Magnoliopsida</taxon>
        <taxon>eudicotyledons</taxon>
        <taxon>Gunneridae</taxon>
        <taxon>Pentapetalae</taxon>
        <taxon>asterids</taxon>
        <taxon>lamiids</taxon>
        <taxon>Lamiales</taxon>
        <taxon>Lamiaceae</taxon>
        <taxon>Nepetoideae</taxon>
        <taxon>Mentheae</taxon>
        <taxon>Salviinae</taxon>
        <taxon>Salvia</taxon>
        <taxon>Salvia subgen. Calosphace</taxon>
        <taxon>core Calosphace</taxon>
    </lineage>
</organism>
<comment type="caution">
    <text evidence="6">The sequence shown here is derived from an EMBL/GenBank/DDBJ whole genome shotgun (WGS) entry which is preliminary data.</text>
</comment>
<comment type="function">
    <text evidence="5">Involved in ribosomal large subunit assembly.</text>
</comment>
<keyword evidence="4 5" id="KW-0539">Nucleus</keyword>
<dbReference type="GO" id="GO:0005634">
    <property type="term" value="C:nucleus"/>
    <property type="evidence" value="ECO:0007669"/>
    <property type="project" value="UniProtKB-SubCell"/>
</dbReference>
<accession>A0A8X8ZGH3</accession>
<evidence type="ECO:0000256" key="3">
    <source>
        <dbReference type="ARBA" id="ARBA00022517"/>
    </source>
</evidence>
<dbReference type="GO" id="GO:0042254">
    <property type="term" value="P:ribosome biogenesis"/>
    <property type="evidence" value="ECO:0007669"/>
    <property type="project" value="UniProtKB-KW"/>
</dbReference>
<evidence type="ECO:0000256" key="2">
    <source>
        <dbReference type="ARBA" id="ARBA00010077"/>
    </source>
</evidence>
<gene>
    <name evidence="6" type="ORF">SASPL_136000</name>
</gene>
<dbReference type="AlphaFoldDB" id="A0A8X8ZGH3"/>
<dbReference type="EMBL" id="PNBA02000013">
    <property type="protein sequence ID" value="KAG6403768.1"/>
    <property type="molecule type" value="Genomic_DNA"/>
</dbReference>
<reference evidence="6" key="2">
    <citation type="submission" date="2020-08" db="EMBL/GenBank/DDBJ databases">
        <title>Plant Genome Project.</title>
        <authorList>
            <person name="Zhang R.-G."/>
        </authorList>
    </citation>
    <scope>NUCLEOTIDE SEQUENCE</scope>
    <source>
        <strain evidence="6">Huo1</strain>
        <tissue evidence="6">Leaf</tissue>
    </source>
</reference>
<evidence type="ECO:0000256" key="4">
    <source>
        <dbReference type="ARBA" id="ARBA00023242"/>
    </source>
</evidence>
<sequence length="218" mass="24316">MEEAHYEIDLGNLTAFDQHHQFAEEIVKETIEQATKLVRVVADALFNLPSTEDPDCPLVKLPPPTAKLPREKLMNKLAIELPKPRPPTQWEVFAPHKGIQKRKKEKMAYDEQTGTWNRLHGYDRVNDENDIPIIEAKATDEKKNRVDKQEGNRLKNLKNAQKAGALPSHIQLAATALPMTGTQSQPKRVSKDVLQNVTGMAATATASGGKFDKKLPGV</sequence>
<keyword evidence="3 5" id="KW-0690">Ribosome biogenesis</keyword>
<evidence type="ECO:0000313" key="7">
    <source>
        <dbReference type="Proteomes" id="UP000298416"/>
    </source>
</evidence>
<dbReference type="Proteomes" id="UP000298416">
    <property type="component" value="Unassembled WGS sequence"/>
</dbReference>
<comment type="similarity">
    <text evidence="2 5">Belongs to the RRS1 family.</text>
</comment>
<evidence type="ECO:0000256" key="5">
    <source>
        <dbReference type="RuleBase" id="RU364132"/>
    </source>
</evidence>
<protein>
    <recommendedName>
        <fullName evidence="5">Ribosome biogenesis regulatory protein</fullName>
    </recommendedName>
</protein>
<name>A0A8X8ZGH3_SALSN</name>
<keyword evidence="7" id="KW-1185">Reference proteome</keyword>